<evidence type="ECO:0000256" key="2">
    <source>
        <dbReference type="SAM" id="Phobius"/>
    </source>
</evidence>
<sequence length="589" mass="62899">MKAQMMKLLLCICSIVTIIAMVGCEATKSTTTSIENSEVSSTTETSKTDDEIATKVFPKDKVVDVKITIDKDDFQSMKDNASAEEIKTASVDYNGMHYDNVGVRTKGNLSLRSVVSMDDSDRYSLKLSFDEYLSSQNLLGISKINLNNGYSDASYMREFLTYELADQMGLPTPGFSFVNVYVNDELYGFFLAVQQVDEQYLESNFGNSYGALYKGEMTGSGSDLQWIDDKIASYTGLAQKSEKSNDDILIDMLDELNNGTDYAKYLDVEETLKYIALQVLTNNTDSYIGGNKQNYYLYEDDGVFSVLPWDYNMAFGGLGSSNLLIDEPTQGALAERPLVAKLLAVDEYKEMYHNIIKDATEGYLSSAIFKERVEEVSAMISTNVKEDPSSFYTYEEYQSAVPKLITINDTQVNNIDQQLAGTIASSGDGSGSGGGMGGGGMGGGGKRDMPAMAGNNALATPTDVTAQAGQAAPADGQNAQGAPTASSDGQNAQGAPTASSDGQNAQGAPTAPADGQNFEGGGFPGGQMGGDRPDGMGGGRGGMVGGMGGFGEQSAQPKGTVKEALTVGITLVLLLLSGLFITFYKRKRL</sequence>
<evidence type="ECO:0000313" key="5">
    <source>
        <dbReference type="Proteomes" id="UP000077355"/>
    </source>
</evidence>
<accession>A0A168LTD1</accession>
<dbReference type="EMBL" id="LVJI01000024">
    <property type="protein sequence ID" value="OAB43810.1"/>
    <property type="molecule type" value="Genomic_DNA"/>
</dbReference>
<dbReference type="AlphaFoldDB" id="A0A168LTD1"/>
<dbReference type="OrthoDB" id="3235126at2"/>
<protein>
    <submittedName>
        <fullName evidence="4">Spore coat protein CotH</fullName>
    </submittedName>
</protein>
<keyword evidence="4" id="KW-0167">Capsid protein</keyword>
<feature type="compositionally biased region" description="Polar residues" evidence="1">
    <location>
        <begin position="483"/>
        <end position="507"/>
    </location>
</feature>
<evidence type="ECO:0000256" key="1">
    <source>
        <dbReference type="SAM" id="MobiDB-lite"/>
    </source>
</evidence>
<name>A0A168LTD1_9BACL</name>
<keyword evidence="2" id="KW-1133">Transmembrane helix</keyword>
<feature type="compositionally biased region" description="Low complexity" evidence="1">
    <location>
        <begin position="466"/>
        <end position="482"/>
    </location>
</feature>
<gene>
    <name evidence="4" type="ORF">PBAT_16400</name>
</gene>
<feature type="signal peptide" evidence="3">
    <location>
        <begin position="1"/>
        <end position="22"/>
    </location>
</feature>
<dbReference type="Pfam" id="PF08757">
    <property type="entry name" value="CotH"/>
    <property type="match status" value="1"/>
</dbReference>
<keyword evidence="5" id="KW-1185">Reference proteome</keyword>
<evidence type="ECO:0000313" key="4">
    <source>
        <dbReference type="EMBL" id="OAB43810.1"/>
    </source>
</evidence>
<proteinExistence type="predicted"/>
<reference evidence="4 5" key="1">
    <citation type="submission" date="2016-03" db="EMBL/GenBank/DDBJ databases">
        <title>Draft genome sequence of Paenibacillus antarcticus CECT 5836.</title>
        <authorList>
            <person name="Shin S.-K."/>
            <person name="Yi H."/>
        </authorList>
    </citation>
    <scope>NUCLEOTIDE SEQUENCE [LARGE SCALE GENOMIC DNA]</scope>
    <source>
        <strain evidence="4 5">CECT 5836</strain>
    </source>
</reference>
<comment type="caution">
    <text evidence="4">The sequence shown here is derived from an EMBL/GenBank/DDBJ whole genome shotgun (WGS) entry which is preliminary data.</text>
</comment>
<evidence type="ECO:0000256" key="3">
    <source>
        <dbReference type="SAM" id="SignalP"/>
    </source>
</evidence>
<feature type="compositionally biased region" description="Gly residues" evidence="1">
    <location>
        <begin position="518"/>
        <end position="551"/>
    </location>
</feature>
<feature type="transmembrane region" description="Helical" evidence="2">
    <location>
        <begin position="564"/>
        <end position="584"/>
    </location>
</feature>
<dbReference type="PANTHER" id="PTHR40050:SF1">
    <property type="entry name" value="INNER SPORE COAT PROTEIN H"/>
    <property type="match status" value="1"/>
</dbReference>
<dbReference type="PROSITE" id="PS51257">
    <property type="entry name" value="PROKAR_LIPOPROTEIN"/>
    <property type="match status" value="1"/>
</dbReference>
<feature type="compositionally biased region" description="Gly residues" evidence="1">
    <location>
        <begin position="428"/>
        <end position="444"/>
    </location>
</feature>
<keyword evidence="3" id="KW-0732">Signal</keyword>
<keyword evidence="2" id="KW-0812">Transmembrane</keyword>
<keyword evidence="4" id="KW-0946">Virion</keyword>
<dbReference type="Proteomes" id="UP000077355">
    <property type="component" value="Unassembled WGS sequence"/>
</dbReference>
<feature type="region of interest" description="Disordered" evidence="1">
    <location>
        <begin position="423"/>
        <end position="555"/>
    </location>
</feature>
<dbReference type="RefSeq" id="WP_068650981.1">
    <property type="nucleotide sequence ID" value="NZ_CP043611.1"/>
</dbReference>
<feature type="chain" id="PRO_5039625281" evidence="3">
    <location>
        <begin position="23"/>
        <end position="589"/>
    </location>
</feature>
<keyword evidence="2" id="KW-0472">Membrane</keyword>
<organism evidence="4 5">
    <name type="scientific">Paenibacillus antarcticus</name>
    <dbReference type="NCBI Taxonomy" id="253703"/>
    <lineage>
        <taxon>Bacteria</taxon>
        <taxon>Bacillati</taxon>
        <taxon>Bacillota</taxon>
        <taxon>Bacilli</taxon>
        <taxon>Bacillales</taxon>
        <taxon>Paenibacillaceae</taxon>
        <taxon>Paenibacillus</taxon>
    </lineage>
</organism>
<dbReference type="InterPro" id="IPR014867">
    <property type="entry name" value="Spore_coat_CotH_CotH2/3/7"/>
</dbReference>
<dbReference type="PANTHER" id="PTHR40050">
    <property type="entry name" value="INNER SPORE COAT PROTEIN H"/>
    <property type="match status" value="1"/>
</dbReference>